<dbReference type="InterPro" id="IPR043128">
    <property type="entry name" value="Rev_trsase/Diguanyl_cyclase"/>
</dbReference>
<name>A0A9E8CMT3_9HYPH</name>
<dbReference type="InterPro" id="IPR001633">
    <property type="entry name" value="EAL_dom"/>
</dbReference>
<keyword evidence="1" id="KW-0175">Coiled coil</keyword>
<dbReference type="SMART" id="SM00052">
    <property type="entry name" value="EAL"/>
    <property type="match status" value="1"/>
</dbReference>
<keyword evidence="3" id="KW-0472">Membrane</keyword>
<dbReference type="PANTHER" id="PTHR44757:SF2">
    <property type="entry name" value="BIOFILM ARCHITECTURE MAINTENANCE PROTEIN MBAA"/>
    <property type="match status" value="1"/>
</dbReference>
<keyword evidence="3" id="KW-0812">Transmembrane</keyword>
<evidence type="ECO:0000256" key="3">
    <source>
        <dbReference type="SAM" id="Phobius"/>
    </source>
</evidence>
<feature type="coiled-coil region" evidence="1">
    <location>
        <begin position="426"/>
        <end position="457"/>
    </location>
</feature>
<dbReference type="SUPFAM" id="SSF55785">
    <property type="entry name" value="PYP-like sensor domain (PAS domain)"/>
    <property type="match status" value="1"/>
</dbReference>
<dbReference type="Pfam" id="PF00563">
    <property type="entry name" value="EAL"/>
    <property type="match status" value="1"/>
</dbReference>
<gene>
    <name evidence="6" type="ORF">NWE54_11210</name>
</gene>
<dbReference type="InterPro" id="IPR000014">
    <property type="entry name" value="PAS"/>
</dbReference>
<dbReference type="EMBL" id="CP102774">
    <property type="protein sequence ID" value="UZF89307.1"/>
    <property type="molecule type" value="Genomic_DNA"/>
</dbReference>
<feature type="transmembrane region" description="Helical" evidence="3">
    <location>
        <begin position="6"/>
        <end position="28"/>
    </location>
</feature>
<evidence type="ECO:0000259" key="5">
    <source>
        <dbReference type="PROSITE" id="PS50887"/>
    </source>
</evidence>
<dbReference type="Gene3D" id="3.20.20.450">
    <property type="entry name" value="EAL domain"/>
    <property type="match status" value="1"/>
</dbReference>
<dbReference type="PROSITE" id="PS50883">
    <property type="entry name" value="EAL"/>
    <property type="match status" value="1"/>
</dbReference>
<feature type="compositionally biased region" description="Basic residues" evidence="2">
    <location>
        <begin position="887"/>
        <end position="898"/>
    </location>
</feature>
<dbReference type="CDD" id="cd00130">
    <property type="entry name" value="PAS"/>
    <property type="match status" value="1"/>
</dbReference>
<feature type="region of interest" description="Disordered" evidence="2">
    <location>
        <begin position="887"/>
        <end position="907"/>
    </location>
</feature>
<feature type="transmembrane region" description="Helical" evidence="3">
    <location>
        <begin position="274"/>
        <end position="295"/>
    </location>
</feature>
<dbReference type="PANTHER" id="PTHR44757">
    <property type="entry name" value="DIGUANYLATE CYCLASE DGCP"/>
    <property type="match status" value="1"/>
</dbReference>
<evidence type="ECO:0000313" key="6">
    <source>
        <dbReference type="EMBL" id="UZF89307.1"/>
    </source>
</evidence>
<dbReference type="SUPFAM" id="SSF141868">
    <property type="entry name" value="EAL domain-like"/>
    <property type="match status" value="1"/>
</dbReference>
<evidence type="ECO:0000256" key="1">
    <source>
        <dbReference type="SAM" id="Coils"/>
    </source>
</evidence>
<dbReference type="Gene3D" id="3.30.70.270">
    <property type="match status" value="1"/>
</dbReference>
<dbReference type="Pfam" id="PF12860">
    <property type="entry name" value="PAS_7"/>
    <property type="match status" value="1"/>
</dbReference>
<dbReference type="SMART" id="SM00267">
    <property type="entry name" value="GGDEF"/>
    <property type="match status" value="1"/>
</dbReference>
<organism evidence="6">
    <name type="scientific">Bosea sp. NBC_00436</name>
    <dbReference type="NCBI Taxonomy" id="2969620"/>
    <lineage>
        <taxon>Bacteria</taxon>
        <taxon>Pseudomonadati</taxon>
        <taxon>Pseudomonadota</taxon>
        <taxon>Alphaproteobacteria</taxon>
        <taxon>Hyphomicrobiales</taxon>
        <taxon>Boseaceae</taxon>
        <taxon>Bosea</taxon>
    </lineage>
</organism>
<accession>A0A9E8CMT3</accession>
<reference evidence="6" key="1">
    <citation type="submission" date="2022-08" db="EMBL/GenBank/DDBJ databases">
        <title>Complete Genome Sequences of 2 Bosea sp. soil isolates.</title>
        <authorList>
            <person name="Alvarez Arevalo M."/>
            <person name="Sterndorff E.B."/>
            <person name="Faurdal D."/>
            <person name="Joergensen T.S."/>
            <person name="Weber T."/>
        </authorList>
    </citation>
    <scope>NUCLEOTIDE SEQUENCE</scope>
    <source>
        <strain evidence="6">NBC_00436</strain>
    </source>
</reference>
<proteinExistence type="predicted"/>
<evidence type="ECO:0000256" key="2">
    <source>
        <dbReference type="SAM" id="MobiDB-lite"/>
    </source>
</evidence>
<feature type="domain" description="GGDEF" evidence="5">
    <location>
        <begin position="495"/>
        <end position="628"/>
    </location>
</feature>
<dbReference type="NCBIfam" id="TIGR00254">
    <property type="entry name" value="GGDEF"/>
    <property type="match status" value="1"/>
</dbReference>
<sequence length="907" mass="98482">MINRLKFMVVAGTTVILTVAAIGAANLVRKREDAAWRAAEQQLESSAAAVENALDRQLLQVDGALASFANLFEVAQVGPGQRDSASRLLRGLNFQTMAFRDLLLVGPDGSVIASAKPSGARHALPPDVAMVGQAPTNLIGPLRNAVTGDWSLYVARRVPAWNGIVPVAEVPLHTLMKLLAEAGVSPDTQISLERASGQVVAMLPHDELQIGKSRAPALPAQLVNGKAFLIGNRGNDTATLNVIRGSLYGDLRVVLSVEGKEVLADWRQDRDRTVTGAIIAVLLLSAFVGAILLAIHQRERADAERARASAVLDNAIEAMSDGFVMWDENDRLVTCNQRYRELYSLSAPFMNAGAHFEDIIRGGARLGQYPQATGDIEDFVRDVSFWHRQGSGSIERLLPDGRWLLITERPMRDGGIVGIRTDITALKAALAELAAAHTRANEAAEEARQQNVALIEQESRIRFLAHHDDLTSLQNRFAFRGQIAKLLPRVAEEAGAVALLFLDLDRFKDVNDTLGHPVGDLLLLSVAERLGTCVRNTDCVARLGGDEFAVLCLDPEQPQQAEALGARIIEVLSQPYFIQERTISISASVGIAIAEGPDFDADLLLKQADLALYQAKALGRGIHCVFTAEMDEQLRARLALEADLRKAIEERQFELSYQPIFDLKSSKLCGFEALLRWHHPERGLVGPAEFVPLAEETRLIVDLGEWVLRQACTDAAQLPGDLRIAVNLSPVQLIFGDAVATVRDILAETGLDPARLELEITETALLANDNRNLGTLRSLKALGVRIVLDDFGTGYSSLSHLRLFPLDKVKIDSSFVRDMTAHSDSAAIVTAVAALATELGMTTTAEGIETQDQLDAVDRAGCTEAQGYLLGKPEPILQAVHTTLFRRSSRSRGGRRGGRTRDSSDTL</sequence>
<dbReference type="InterPro" id="IPR035965">
    <property type="entry name" value="PAS-like_dom_sf"/>
</dbReference>
<dbReference type="PROSITE" id="PS50887">
    <property type="entry name" value="GGDEF"/>
    <property type="match status" value="1"/>
</dbReference>
<dbReference type="Pfam" id="PF00990">
    <property type="entry name" value="GGDEF"/>
    <property type="match status" value="1"/>
</dbReference>
<dbReference type="CDD" id="cd01948">
    <property type="entry name" value="EAL"/>
    <property type="match status" value="1"/>
</dbReference>
<dbReference type="InterPro" id="IPR000160">
    <property type="entry name" value="GGDEF_dom"/>
</dbReference>
<dbReference type="CDD" id="cd01949">
    <property type="entry name" value="GGDEF"/>
    <property type="match status" value="1"/>
</dbReference>
<keyword evidence="3" id="KW-1133">Transmembrane helix</keyword>
<dbReference type="Gene3D" id="3.30.450.20">
    <property type="entry name" value="PAS domain"/>
    <property type="match status" value="2"/>
</dbReference>
<evidence type="ECO:0000259" key="4">
    <source>
        <dbReference type="PROSITE" id="PS50883"/>
    </source>
</evidence>
<dbReference type="SUPFAM" id="SSF55073">
    <property type="entry name" value="Nucleotide cyclase"/>
    <property type="match status" value="1"/>
</dbReference>
<dbReference type="AlphaFoldDB" id="A0A9E8CMT3"/>
<dbReference type="InterPro" id="IPR035919">
    <property type="entry name" value="EAL_sf"/>
</dbReference>
<dbReference type="InterPro" id="IPR029787">
    <property type="entry name" value="Nucleotide_cyclase"/>
</dbReference>
<protein>
    <submittedName>
        <fullName evidence="6">EAL domain-containing protein</fullName>
    </submittedName>
</protein>
<feature type="domain" description="EAL" evidence="4">
    <location>
        <begin position="637"/>
        <end position="887"/>
    </location>
</feature>
<dbReference type="InterPro" id="IPR052155">
    <property type="entry name" value="Biofilm_reg_signaling"/>
</dbReference>